<organism evidence="1 2">
    <name type="scientific">Ensete ventricosum</name>
    <name type="common">Abyssinian banana</name>
    <name type="synonym">Musa ensete</name>
    <dbReference type="NCBI Taxonomy" id="4639"/>
    <lineage>
        <taxon>Eukaryota</taxon>
        <taxon>Viridiplantae</taxon>
        <taxon>Streptophyta</taxon>
        <taxon>Embryophyta</taxon>
        <taxon>Tracheophyta</taxon>
        <taxon>Spermatophyta</taxon>
        <taxon>Magnoliopsida</taxon>
        <taxon>Liliopsida</taxon>
        <taxon>Zingiberales</taxon>
        <taxon>Musaceae</taxon>
        <taxon>Ensete</taxon>
    </lineage>
</organism>
<reference evidence="1 2" key="1">
    <citation type="journal article" date="2014" name="Agronomy (Basel)">
        <title>A Draft Genome Sequence for Ensete ventricosum, the Drought-Tolerant Tree Against Hunger.</title>
        <authorList>
            <person name="Harrison J."/>
            <person name="Moore K.A."/>
            <person name="Paszkiewicz K."/>
            <person name="Jones T."/>
            <person name="Grant M."/>
            <person name="Ambacheew D."/>
            <person name="Muzemil S."/>
            <person name="Studholme D.J."/>
        </authorList>
    </citation>
    <scope>NUCLEOTIDE SEQUENCE [LARGE SCALE GENOMIC DNA]</scope>
</reference>
<dbReference type="EMBL" id="AMZH03004305">
    <property type="protein sequence ID" value="RRT69563.1"/>
    <property type="molecule type" value="Genomic_DNA"/>
</dbReference>
<comment type="caution">
    <text evidence="1">The sequence shown here is derived from an EMBL/GenBank/DDBJ whole genome shotgun (WGS) entry which is preliminary data.</text>
</comment>
<gene>
    <name evidence="1" type="ORF">B296_00037284</name>
</gene>
<evidence type="ECO:0000313" key="1">
    <source>
        <dbReference type="EMBL" id="RRT69563.1"/>
    </source>
</evidence>
<dbReference type="Proteomes" id="UP000287651">
    <property type="component" value="Unassembled WGS sequence"/>
</dbReference>
<evidence type="ECO:0000313" key="2">
    <source>
        <dbReference type="Proteomes" id="UP000287651"/>
    </source>
</evidence>
<dbReference type="AlphaFoldDB" id="A0A427A032"/>
<sequence length="69" mass="7799">MYVIGPKSSDPINQGSGERKLQVVRIIRTRKVHVQFRATQKAGQGKPPSHIYIYINHASFAFRLAIPKP</sequence>
<protein>
    <submittedName>
        <fullName evidence="1">Uncharacterized protein</fullName>
    </submittedName>
</protein>
<accession>A0A427A032</accession>
<name>A0A427A032_ENSVE</name>
<proteinExistence type="predicted"/>